<evidence type="ECO:0000313" key="3">
    <source>
        <dbReference type="Proteomes" id="UP000253034"/>
    </source>
</evidence>
<dbReference type="AlphaFoldDB" id="A0A369BHF4"/>
<protein>
    <submittedName>
        <fullName evidence="2">Uncharacterized protein</fullName>
    </submittedName>
</protein>
<comment type="caution">
    <text evidence="2">The sequence shown here is derived from an EMBL/GenBank/DDBJ whole genome shotgun (WGS) entry which is preliminary data.</text>
</comment>
<organism evidence="2 3">
    <name type="scientific">Anaerobacterium chartisolvens</name>
    <dbReference type="NCBI Taxonomy" id="1297424"/>
    <lineage>
        <taxon>Bacteria</taxon>
        <taxon>Bacillati</taxon>
        <taxon>Bacillota</taxon>
        <taxon>Clostridia</taxon>
        <taxon>Eubacteriales</taxon>
        <taxon>Oscillospiraceae</taxon>
        <taxon>Anaerobacterium</taxon>
    </lineage>
</organism>
<feature type="transmembrane region" description="Helical" evidence="1">
    <location>
        <begin position="57"/>
        <end position="78"/>
    </location>
</feature>
<keyword evidence="3" id="KW-1185">Reference proteome</keyword>
<keyword evidence="1" id="KW-0472">Membrane</keyword>
<keyword evidence="1" id="KW-0812">Transmembrane</keyword>
<keyword evidence="1" id="KW-1133">Transmembrane helix</keyword>
<dbReference type="Proteomes" id="UP000253034">
    <property type="component" value="Unassembled WGS sequence"/>
</dbReference>
<sequence>MLRRFFNPTLEIIIISKCPEKEQPIKRLLLFLILENKKATVKIIISKDIFMVMQMSINVLMLAVLALIIILVFLPDIFPFCSSCKRIKPRTAFKIHKPLSPIPGYSSNKSVCKKCCMKYGIYSLSEFKRLERIKKSVSLHVSLEKDKPPLKNHMD</sequence>
<name>A0A369BHF4_9FIRM</name>
<proteinExistence type="predicted"/>
<reference evidence="2 3" key="1">
    <citation type="submission" date="2018-07" db="EMBL/GenBank/DDBJ databases">
        <title>Genomic Encyclopedia of Type Strains, Phase IV (KMG-IV): sequencing the most valuable type-strain genomes for metagenomic binning, comparative biology and taxonomic classification.</title>
        <authorList>
            <person name="Goeker M."/>
        </authorList>
    </citation>
    <scope>NUCLEOTIDE SEQUENCE [LARGE SCALE GENOMIC DNA]</scope>
    <source>
        <strain evidence="2 3">DSM 27016</strain>
    </source>
</reference>
<evidence type="ECO:0000313" key="2">
    <source>
        <dbReference type="EMBL" id="RCX20983.1"/>
    </source>
</evidence>
<accession>A0A369BHF4</accession>
<dbReference type="EMBL" id="QPJT01000001">
    <property type="protein sequence ID" value="RCX20983.1"/>
    <property type="molecule type" value="Genomic_DNA"/>
</dbReference>
<gene>
    <name evidence="2" type="ORF">DFR58_101187</name>
</gene>
<evidence type="ECO:0000256" key="1">
    <source>
        <dbReference type="SAM" id="Phobius"/>
    </source>
</evidence>